<evidence type="ECO:0000256" key="1">
    <source>
        <dbReference type="SAM" id="MobiDB-lite"/>
    </source>
</evidence>
<dbReference type="RefSeq" id="XP_013432479.1">
    <property type="nucleotide sequence ID" value="XM_013577025.1"/>
</dbReference>
<organism evidence="2 3">
    <name type="scientific">Aureobasidium namibiae CBS 147.97</name>
    <dbReference type="NCBI Taxonomy" id="1043004"/>
    <lineage>
        <taxon>Eukaryota</taxon>
        <taxon>Fungi</taxon>
        <taxon>Dikarya</taxon>
        <taxon>Ascomycota</taxon>
        <taxon>Pezizomycotina</taxon>
        <taxon>Dothideomycetes</taxon>
        <taxon>Dothideomycetidae</taxon>
        <taxon>Dothideales</taxon>
        <taxon>Saccotheciaceae</taxon>
        <taxon>Aureobasidium</taxon>
    </lineage>
</organism>
<evidence type="ECO:0000313" key="3">
    <source>
        <dbReference type="Proteomes" id="UP000027730"/>
    </source>
</evidence>
<dbReference type="AlphaFoldDB" id="A0A074X3F2"/>
<reference evidence="2 3" key="1">
    <citation type="journal article" date="2014" name="BMC Genomics">
        <title>Genome sequencing of four Aureobasidium pullulans varieties: biotechnological potential, stress tolerance, and description of new species.</title>
        <authorList>
            <person name="Gostin Ar C."/>
            <person name="Ohm R.A."/>
            <person name="Kogej T."/>
            <person name="Sonjak S."/>
            <person name="Turk M."/>
            <person name="Zajc J."/>
            <person name="Zalar P."/>
            <person name="Grube M."/>
            <person name="Sun H."/>
            <person name="Han J."/>
            <person name="Sharma A."/>
            <person name="Chiniquy J."/>
            <person name="Ngan C.Y."/>
            <person name="Lipzen A."/>
            <person name="Barry K."/>
            <person name="Grigoriev I.V."/>
            <person name="Gunde-Cimerman N."/>
        </authorList>
    </citation>
    <scope>NUCLEOTIDE SEQUENCE [LARGE SCALE GENOMIC DNA]</scope>
    <source>
        <strain evidence="2 3">CBS 147.97</strain>
    </source>
</reference>
<dbReference type="OrthoDB" id="2142759at2759"/>
<dbReference type="EMBL" id="KL584702">
    <property type="protein sequence ID" value="KEQ78294.1"/>
    <property type="molecule type" value="Genomic_DNA"/>
</dbReference>
<dbReference type="HOGENOM" id="CLU_1030495_0_0_1"/>
<feature type="region of interest" description="Disordered" evidence="1">
    <location>
        <begin position="233"/>
        <end position="270"/>
    </location>
</feature>
<feature type="compositionally biased region" description="Acidic residues" evidence="1">
    <location>
        <begin position="182"/>
        <end position="194"/>
    </location>
</feature>
<sequence length="270" mass="29809">MAQLRPPFAGPTHQDGGKDIPDDVTCTVTFRHLGYPDEHNIIMILPALDDAQGDGVLKGKEYYFRLPGDANVSPRPYFRTLALSAQQAAVRLVALQSPEHASRLVAPEYLFARFAWTVFAYSAQFLQQGVKRVLYIVRDGETSKQEVNGDQCTQLYLSRKSRSLSPSKRKRDDRGSVQEGECGTEEQEDEDEDDGRYRGRARLRGPTILAALEATESRSLLADDIPWLTDTSTLASDADAPSPADTDASPSLNAKDDLPVRGTEIDRLPA</sequence>
<proteinExistence type="predicted"/>
<name>A0A074X3F2_9PEZI</name>
<evidence type="ECO:0000313" key="2">
    <source>
        <dbReference type="EMBL" id="KEQ78294.1"/>
    </source>
</evidence>
<feature type="region of interest" description="Disordered" evidence="1">
    <location>
        <begin position="161"/>
        <end position="199"/>
    </location>
</feature>
<feature type="compositionally biased region" description="Basic and acidic residues" evidence="1">
    <location>
        <begin position="254"/>
        <end position="270"/>
    </location>
</feature>
<feature type="compositionally biased region" description="Low complexity" evidence="1">
    <location>
        <begin position="233"/>
        <end position="252"/>
    </location>
</feature>
<dbReference type="Proteomes" id="UP000027730">
    <property type="component" value="Unassembled WGS sequence"/>
</dbReference>
<gene>
    <name evidence="2" type="ORF">M436DRAFT_78113</name>
</gene>
<protein>
    <submittedName>
        <fullName evidence="2">Uncharacterized protein</fullName>
    </submittedName>
</protein>
<accession>A0A074X3F2</accession>
<dbReference type="GeneID" id="25416153"/>
<keyword evidence="3" id="KW-1185">Reference proteome</keyword>
<feature type="region of interest" description="Disordered" evidence="1">
    <location>
        <begin position="1"/>
        <end position="21"/>
    </location>
</feature>